<dbReference type="AlphaFoldDB" id="B8HWW0"/>
<gene>
    <name evidence="3" type="ordered locus">Cyan7425_0877</name>
</gene>
<evidence type="ECO:0000313" key="3">
    <source>
        <dbReference type="EMBL" id="ACL43263.1"/>
    </source>
</evidence>
<dbReference type="HOGENOM" id="CLU_040397_3_0_3"/>
<dbReference type="OrthoDB" id="9811720at2"/>
<name>B8HWW0_CYAP4</name>
<dbReference type="Pfam" id="PF04982">
    <property type="entry name" value="TM_HPP"/>
    <property type="match status" value="1"/>
</dbReference>
<dbReference type="KEGG" id="cyn:Cyan7425_0877"/>
<keyword evidence="1" id="KW-0812">Transmembrane</keyword>
<reference evidence="3" key="1">
    <citation type="submission" date="2009-01" db="EMBL/GenBank/DDBJ databases">
        <title>Complete sequence of chromosome Cyanothece sp. PCC 7425.</title>
        <authorList>
            <consortium name="US DOE Joint Genome Institute"/>
            <person name="Lucas S."/>
            <person name="Copeland A."/>
            <person name="Lapidus A."/>
            <person name="Glavina del Rio T."/>
            <person name="Dalin E."/>
            <person name="Tice H."/>
            <person name="Bruce D."/>
            <person name="Goodwin L."/>
            <person name="Pitluck S."/>
            <person name="Sims D."/>
            <person name="Meineke L."/>
            <person name="Brettin T."/>
            <person name="Detter J.C."/>
            <person name="Han C."/>
            <person name="Larimer F."/>
            <person name="Land M."/>
            <person name="Hauser L."/>
            <person name="Kyrpides N."/>
            <person name="Ovchinnikova G."/>
            <person name="Liberton M."/>
            <person name="Stoeckel J."/>
            <person name="Banerjee A."/>
            <person name="Singh A."/>
            <person name="Page L."/>
            <person name="Sato H."/>
            <person name="Zhao L."/>
            <person name="Sherman L."/>
            <person name="Pakrasi H."/>
            <person name="Richardson P."/>
        </authorList>
    </citation>
    <scope>NUCLEOTIDE SEQUENCE</scope>
    <source>
        <strain evidence="3">PCC 7425</strain>
    </source>
</reference>
<dbReference type="InterPro" id="IPR007065">
    <property type="entry name" value="HPP"/>
</dbReference>
<dbReference type="InterPro" id="IPR058581">
    <property type="entry name" value="TM_HPP"/>
</dbReference>
<feature type="transmembrane region" description="Helical" evidence="1">
    <location>
        <begin position="20"/>
        <end position="46"/>
    </location>
</feature>
<protein>
    <submittedName>
        <fullName evidence="3">HPP family protein</fullName>
    </submittedName>
</protein>
<evidence type="ECO:0000256" key="1">
    <source>
        <dbReference type="SAM" id="Phobius"/>
    </source>
</evidence>
<dbReference type="PANTHER" id="PTHR33741">
    <property type="entry name" value="TRANSMEMBRANE PROTEIN DDB_G0269096-RELATED"/>
    <property type="match status" value="1"/>
</dbReference>
<dbReference type="eggNOG" id="COG3448">
    <property type="taxonomic scope" value="Bacteria"/>
</dbReference>
<dbReference type="EMBL" id="CP001344">
    <property type="protein sequence ID" value="ACL43263.1"/>
    <property type="molecule type" value="Genomic_DNA"/>
</dbReference>
<accession>B8HWW0</accession>
<feature type="transmembrane region" description="Helical" evidence="1">
    <location>
        <begin position="118"/>
        <end position="138"/>
    </location>
</feature>
<keyword evidence="1" id="KW-0472">Membrane</keyword>
<dbReference type="STRING" id="395961.Cyan7425_0877"/>
<dbReference type="PANTHER" id="PTHR33741:SF5">
    <property type="entry name" value="TRANSMEMBRANE PROTEIN DDB_G0269096-RELATED"/>
    <property type="match status" value="1"/>
</dbReference>
<sequence>MKVTPADLWLQVGSFSGVALLAYLSIATHHPLIAAPLGATVVLTFAVPTSPFAQPRNIIGGNGLGALVSLLVLHSFGNPPWAMATAVAITFLLMQLCRMIHPPGAAIALLGVMSQAHWSFLFTPVLAGSLTVVLYATAYHRWVLKQPYPSRWL</sequence>
<feature type="transmembrane region" description="Helical" evidence="1">
    <location>
        <begin position="81"/>
        <end position="97"/>
    </location>
</feature>
<keyword evidence="1" id="KW-1133">Transmembrane helix</keyword>
<feature type="domain" description="HPP transmembrane region" evidence="2">
    <location>
        <begin position="8"/>
        <end position="149"/>
    </location>
</feature>
<evidence type="ECO:0000259" key="2">
    <source>
        <dbReference type="Pfam" id="PF04982"/>
    </source>
</evidence>
<proteinExistence type="predicted"/>
<organism evidence="3">
    <name type="scientific">Cyanothece sp. (strain PCC 7425 / ATCC 29141)</name>
    <dbReference type="NCBI Taxonomy" id="395961"/>
    <lineage>
        <taxon>Bacteria</taxon>
        <taxon>Bacillati</taxon>
        <taxon>Cyanobacteriota</taxon>
        <taxon>Cyanophyceae</taxon>
        <taxon>Gomontiellales</taxon>
        <taxon>Cyanothecaceae</taxon>
        <taxon>Cyanothece</taxon>
    </lineage>
</organism>